<dbReference type="AlphaFoldDB" id="K2RDB2"/>
<feature type="region of interest" description="Disordered" evidence="1">
    <location>
        <begin position="1"/>
        <end position="40"/>
    </location>
</feature>
<evidence type="ECO:0000313" key="2">
    <source>
        <dbReference type="EMBL" id="EKG10932.1"/>
    </source>
</evidence>
<evidence type="ECO:0000313" key="3">
    <source>
        <dbReference type="Proteomes" id="UP000007129"/>
    </source>
</evidence>
<dbReference type="VEuPathDB" id="FungiDB:MPH_11935"/>
<dbReference type="Proteomes" id="UP000007129">
    <property type="component" value="Unassembled WGS sequence"/>
</dbReference>
<reference evidence="2 3" key="1">
    <citation type="journal article" date="2012" name="BMC Genomics">
        <title>Tools to kill: Genome of one of the most destructive plant pathogenic fungi Macrophomina phaseolina.</title>
        <authorList>
            <person name="Islam M.S."/>
            <person name="Haque M.S."/>
            <person name="Islam M.M."/>
            <person name="Emdad E.M."/>
            <person name="Halim A."/>
            <person name="Hossen Q.M.M."/>
            <person name="Hossain M.Z."/>
            <person name="Ahmed B."/>
            <person name="Rahim S."/>
            <person name="Rahman M.S."/>
            <person name="Alam M.M."/>
            <person name="Hou S."/>
            <person name="Wan X."/>
            <person name="Saito J.A."/>
            <person name="Alam M."/>
        </authorList>
    </citation>
    <scope>NUCLEOTIDE SEQUENCE [LARGE SCALE GENOMIC DNA]</scope>
    <source>
        <strain evidence="2 3">MS6</strain>
    </source>
</reference>
<gene>
    <name evidence="2" type="ORF">MPH_11935</name>
</gene>
<dbReference type="OrthoDB" id="3946195at2759"/>
<evidence type="ECO:0000256" key="1">
    <source>
        <dbReference type="SAM" id="MobiDB-lite"/>
    </source>
</evidence>
<sequence length="266" mass="29683">MEKEGRRTSSPVSPFRDTASTELDSSPVSSLSETSMDSRDALLLPHERTALADTFNVSIHNGKIDSRDEFRDLAKARTSLQKKNKIARRKHGISPKGKVDRHGFDLPAPIHSSDIARAALMETLQKISADKNATTEERNTVAHELPRTVSDVLELSRRSPVKPATPVKSAASDPPPPSPLVPHPLTKVMRTLHNQDQGPVGGERIAHPVKIQYDPPITLMAGILQRGFKRWRCCRCQCFTHYENHVCSKLDCMHRRCEGKCDTFEP</sequence>
<protein>
    <submittedName>
        <fullName evidence="2">Uncharacterized protein</fullName>
    </submittedName>
</protein>
<dbReference type="HOGENOM" id="CLU_1046115_0_0_1"/>
<dbReference type="InParanoid" id="K2RDB2"/>
<proteinExistence type="predicted"/>
<organism evidence="2 3">
    <name type="scientific">Macrophomina phaseolina (strain MS6)</name>
    <name type="common">Charcoal rot fungus</name>
    <dbReference type="NCBI Taxonomy" id="1126212"/>
    <lineage>
        <taxon>Eukaryota</taxon>
        <taxon>Fungi</taxon>
        <taxon>Dikarya</taxon>
        <taxon>Ascomycota</taxon>
        <taxon>Pezizomycotina</taxon>
        <taxon>Dothideomycetes</taxon>
        <taxon>Dothideomycetes incertae sedis</taxon>
        <taxon>Botryosphaeriales</taxon>
        <taxon>Botryosphaeriaceae</taxon>
        <taxon>Macrophomina</taxon>
    </lineage>
</organism>
<name>K2RDB2_MACPH</name>
<dbReference type="EMBL" id="AHHD01000500">
    <property type="protein sequence ID" value="EKG10932.1"/>
    <property type="molecule type" value="Genomic_DNA"/>
</dbReference>
<feature type="region of interest" description="Disordered" evidence="1">
    <location>
        <begin position="155"/>
        <end position="179"/>
    </location>
</feature>
<accession>K2RDB2</accession>
<comment type="caution">
    <text evidence="2">The sequence shown here is derived from an EMBL/GenBank/DDBJ whole genome shotgun (WGS) entry which is preliminary data.</text>
</comment>
<feature type="compositionally biased region" description="Polar residues" evidence="1">
    <location>
        <begin position="8"/>
        <end position="35"/>
    </location>
</feature>